<evidence type="ECO:0000256" key="5">
    <source>
        <dbReference type="ARBA" id="ARBA00023054"/>
    </source>
</evidence>
<accession>A0A671PRK7</accession>
<dbReference type="SMART" id="SM00027">
    <property type="entry name" value="EH"/>
    <property type="match status" value="2"/>
</dbReference>
<protein>
    <submittedName>
        <fullName evidence="9">RalBP1-associated Eps domain-containing protein 1-like</fullName>
    </submittedName>
</protein>
<proteinExistence type="predicted"/>
<reference evidence="9" key="2">
    <citation type="submission" date="2025-09" db="UniProtKB">
        <authorList>
            <consortium name="Ensembl"/>
        </authorList>
    </citation>
    <scope>IDENTIFICATION</scope>
</reference>
<dbReference type="SUPFAM" id="SSF47473">
    <property type="entry name" value="EF-hand"/>
    <property type="match status" value="2"/>
</dbReference>
<dbReference type="InterPro" id="IPR011992">
    <property type="entry name" value="EF-hand-dom_pair"/>
</dbReference>
<keyword evidence="3" id="KW-0677">Repeat</keyword>
<feature type="compositionally biased region" description="Low complexity" evidence="6">
    <location>
        <begin position="564"/>
        <end position="574"/>
    </location>
</feature>
<evidence type="ECO:0000256" key="3">
    <source>
        <dbReference type="ARBA" id="ARBA00022737"/>
    </source>
</evidence>
<keyword evidence="1" id="KW-0597">Phosphoprotein</keyword>
<dbReference type="CDD" id="cd00052">
    <property type="entry name" value="EH"/>
    <property type="match status" value="1"/>
</dbReference>
<evidence type="ECO:0000256" key="2">
    <source>
        <dbReference type="ARBA" id="ARBA00022723"/>
    </source>
</evidence>
<name>A0A671PRK7_9TELE</name>
<gene>
    <name evidence="9" type="primary">reps1</name>
</gene>
<dbReference type="PANTHER" id="PTHR11216:SF63">
    <property type="entry name" value="RALBP1-ASSOCIATED EPS DOMAIN-CONTAINING PROTEIN 1"/>
    <property type="match status" value="1"/>
</dbReference>
<feature type="region of interest" description="Disordered" evidence="6">
    <location>
        <begin position="152"/>
        <end position="193"/>
    </location>
</feature>
<feature type="compositionally biased region" description="Polar residues" evidence="6">
    <location>
        <begin position="226"/>
        <end position="239"/>
    </location>
</feature>
<dbReference type="PROSITE" id="PS50031">
    <property type="entry name" value="EH"/>
    <property type="match status" value="2"/>
</dbReference>
<dbReference type="GO" id="GO:0005829">
    <property type="term" value="C:cytosol"/>
    <property type="evidence" value="ECO:0007669"/>
    <property type="project" value="UniProtKB-ARBA"/>
</dbReference>
<dbReference type="Gene3D" id="1.10.238.10">
    <property type="entry name" value="EF-hand"/>
    <property type="match status" value="2"/>
</dbReference>
<feature type="region of interest" description="Disordered" evidence="6">
    <location>
        <begin position="373"/>
        <end position="401"/>
    </location>
</feature>
<feature type="region of interest" description="Disordered" evidence="6">
    <location>
        <begin position="467"/>
        <end position="487"/>
    </location>
</feature>
<organism evidence="9 10">
    <name type="scientific">Sinocyclocheilus anshuiensis</name>
    <dbReference type="NCBI Taxonomy" id="1608454"/>
    <lineage>
        <taxon>Eukaryota</taxon>
        <taxon>Metazoa</taxon>
        <taxon>Chordata</taxon>
        <taxon>Craniata</taxon>
        <taxon>Vertebrata</taxon>
        <taxon>Euteleostomi</taxon>
        <taxon>Actinopterygii</taxon>
        <taxon>Neopterygii</taxon>
        <taxon>Teleostei</taxon>
        <taxon>Ostariophysi</taxon>
        <taxon>Cypriniformes</taxon>
        <taxon>Cyprinidae</taxon>
        <taxon>Cyprininae</taxon>
        <taxon>Sinocyclocheilus</taxon>
    </lineage>
</organism>
<dbReference type="GO" id="GO:0006897">
    <property type="term" value="P:endocytosis"/>
    <property type="evidence" value="ECO:0007669"/>
    <property type="project" value="TreeGrafter"/>
</dbReference>
<dbReference type="Proteomes" id="UP000472260">
    <property type="component" value="Unassembled WGS sequence"/>
</dbReference>
<dbReference type="InterPro" id="IPR002048">
    <property type="entry name" value="EF_hand_dom"/>
</dbReference>
<feature type="compositionally biased region" description="Polar residues" evidence="6">
    <location>
        <begin position="638"/>
        <end position="647"/>
    </location>
</feature>
<keyword evidence="4" id="KW-0106">Calcium</keyword>
<evidence type="ECO:0000256" key="1">
    <source>
        <dbReference type="ARBA" id="ARBA00022553"/>
    </source>
</evidence>
<feature type="domain" description="EF-hand" evidence="8">
    <location>
        <begin position="314"/>
        <end position="349"/>
    </location>
</feature>
<feature type="region of interest" description="Disordered" evidence="6">
    <location>
        <begin position="631"/>
        <end position="670"/>
    </location>
</feature>
<dbReference type="PANTHER" id="PTHR11216">
    <property type="entry name" value="EH DOMAIN"/>
    <property type="match status" value="1"/>
</dbReference>
<dbReference type="InterPro" id="IPR000261">
    <property type="entry name" value="EH_dom"/>
</dbReference>
<dbReference type="GO" id="GO:0005886">
    <property type="term" value="C:plasma membrane"/>
    <property type="evidence" value="ECO:0007669"/>
    <property type="project" value="TreeGrafter"/>
</dbReference>
<evidence type="ECO:0000259" key="8">
    <source>
        <dbReference type="PROSITE" id="PS50222"/>
    </source>
</evidence>
<dbReference type="FunFam" id="1.10.238.10:FF:000039">
    <property type="entry name" value="RalBP1-associated Eps domain-containing protein 2 isoform 1"/>
    <property type="match status" value="1"/>
</dbReference>
<dbReference type="InterPro" id="IPR018247">
    <property type="entry name" value="EF_Hand_1_Ca_BS"/>
</dbReference>
<keyword evidence="2" id="KW-0479">Metal-binding</keyword>
<sequence>MESLTLSDVEQKYYSELFLSCDVDNTKKVASNGKVLDLFRAAQLSNEVVHQITELCGATRLGHFGRSQFYIALKLIALAQSGLALRVESLNSVRDLPLPRFVMGKNEQETRHAVMFADTENQGSYFPRHPGRVQAKKVSAHEMIQPCVPTVDPQPDTTSPVVSPHQSPPTSPHAWRKHKRQASGGNVDRQPSVPGVVWPPFREAQPGPVTGDGMWSAHSPPPVQESWVSFTDTPPSSTLPMHPPSAQVITTVRTVPSAMTTNEIQRQISGYDDPWKITDEQRQYYINQFKTIQADLTGLIPGSAAKEFFTKSKLPILELSHIWELSDFDKDGALTLDEFCAAFHLVVARKNGYDLPEKLPESLMPKLIDLDDSAGVPEPAPEVGFSASPVEVTPNKSPSMPSLNQNWSELNQSNEQWETFSERSSSSQTLTQFDSNIAPADPDTAIVHPVPIRMTPSKIHMQEMELKRTGSDHTHPTSPLMAKPPELSDETKLAATIKFPGTTVGKYIWSKSIYSSCYYRSHSGTSPEGLKVVAPPPPPPRPHASHSRSSSLDMNRNFAAVPAGPQQPGVVAFPPAVPPRPLPTQTSVPHGHRSVEGDGLPAHTSTSPHQMPEQPNFADFSQFQAFAVDQPADDGENASDSGQTKVSTPLAPPPKPVRRRLKSEDELRPDVEDLPQKSNIIATVLATQPSIPRSIGKDKKAIQASIRRNKETNTVLARLNNVIECDHQERISLEVQLEQLRPFSHL</sequence>
<dbReference type="PROSITE" id="PS00018">
    <property type="entry name" value="EF_HAND_1"/>
    <property type="match status" value="1"/>
</dbReference>
<dbReference type="PROSITE" id="PS50222">
    <property type="entry name" value="EF_HAND_2"/>
    <property type="match status" value="1"/>
</dbReference>
<keyword evidence="5" id="KW-0175">Coiled coil</keyword>
<evidence type="ECO:0000256" key="4">
    <source>
        <dbReference type="ARBA" id="ARBA00022837"/>
    </source>
</evidence>
<evidence type="ECO:0000259" key="7">
    <source>
        <dbReference type="PROSITE" id="PS50031"/>
    </source>
</evidence>
<keyword evidence="10" id="KW-1185">Reference proteome</keyword>
<evidence type="ECO:0000256" key="6">
    <source>
        <dbReference type="SAM" id="MobiDB-lite"/>
    </source>
</evidence>
<feature type="region of interest" description="Disordered" evidence="6">
    <location>
        <begin position="213"/>
        <end position="244"/>
    </location>
</feature>
<evidence type="ECO:0000313" key="9">
    <source>
        <dbReference type="Ensembl" id="ENSSANP00000060237.1"/>
    </source>
</evidence>
<feature type="domain" description="EH" evidence="7">
    <location>
        <begin position="281"/>
        <end position="365"/>
    </location>
</feature>
<dbReference type="AlphaFoldDB" id="A0A671PRK7"/>
<feature type="compositionally biased region" description="Polar residues" evidence="6">
    <location>
        <begin position="155"/>
        <end position="165"/>
    </location>
</feature>
<reference evidence="9" key="1">
    <citation type="submission" date="2025-08" db="UniProtKB">
        <authorList>
            <consortium name="Ensembl"/>
        </authorList>
    </citation>
    <scope>IDENTIFICATION</scope>
</reference>
<dbReference type="Ensembl" id="ENSSANT00000064065.1">
    <property type="protein sequence ID" value="ENSSANP00000060237.1"/>
    <property type="gene ID" value="ENSSANG00000029806.1"/>
</dbReference>
<dbReference type="FunFam" id="1.10.238.10:FF:000084">
    <property type="entry name" value="ralBP1-associated Eps domain-containing protein 1 isoform X2"/>
    <property type="match status" value="1"/>
</dbReference>
<feature type="region of interest" description="Disordered" evidence="6">
    <location>
        <begin position="525"/>
        <end position="615"/>
    </location>
</feature>
<dbReference type="GO" id="GO:0016197">
    <property type="term" value="P:endosomal transport"/>
    <property type="evidence" value="ECO:0007669"/>
    <property type="project" value="TreeGrafter"/>
</dbReference>
<evidence type="ECO:0000313" key="10">
    <source>
        <dbReference type="Proteomes" id="UP000472260"/>
    </source>
</evidence>
<dbReference type="Pfam" id="PF12763">
    <property type="entry name" value="EH"/>
    <property type="match status" value="2"/>
</dbReference>
<feature type="domain" description="EH" evidence="7">
    <location>
        <begin position="10"/>
        <end position="97"/>
    </location>
</feature>
<dbReference type="GO" id="GO:0005509">
    <property type="term" value="F:calcium ion binding"/>
    <property type="evidence" value="ECO:0007669"/>
    <property type="project" value="InterPro"/>
</dbReference>